<evidence type="ECO:0000256" key="6">
    <source>
        <dbReference type="SAM" id="MobiDB-lite"/>
    </source>
</evidence>
<organism evidence="8 9">
    <name type="scientific">Zophobas morio</name>
    <dbReference type="NCBI Taxonomy" id="2755281"/>
    <lineage>
        <taxon>Eukaryota</taxon>
        <taxon>Metazoa</taxon>
        <taxon>Ecdysozoa</taxon>
        <taxon>Arthropoda</taxon>
        <taxon>Hexapoda</taxon>
        <taxon>Insecta</taxon>
        <taxon>Pterygota</taxon>
        <taxon>Neoptera</taxon>
        <taxon>Endopterygota</taxon>
        <taxon>Coleoptera</taxon>
        <taxon>Polyphaga</taxon>
        <taxon>Cucujiformia</taxon>
        <taxon>Tenebrionidae</taxon>
        <taxon>Zophobas</taxon>
    </lineage>
</organism>
<evidence type="ECO:0000256" key="7">
    <source>
        <dbReference type="SAM" id="Phobius"/>
    </source>
</evidence>
<name>A0AA38HIM0_9CUCU</name>
<dbReference type="Proteomes" id="UP001168821">
    <property type="component" value="Unassembled WGS sequence"/>
</dbReference>
<dbReference type="InterPro" id="IPR000884">
    <property type="entry name" value="TSP1_rpt"/>
</dbReference>
<feature type="non-terminal residue" evidence="8">
    <location>
        <position position="1"/>
    </location>
</feature>
<dbReference type="EMBL" id="JALNTZ010002269">
    <property type="protein sequence ID" value="KAJ3619176.1"/>
    <property type="molecule type" value="Genomic_DNA"/>
</dbReference>
<dbReference type="PANTHER" id="PTHR22906">
    <property type="entry name" value="PROPERDIN"/>
    <property type="match status" value="1"/>
</dbReference>
<dbReference type="AlphaFoldDB" id="A0AA38HIM0"/>
<proteinExistence type="predicted"/>
<evidence type="ECO:0000256" key="4">
    <source>
        <dbReference type="ARBA" id="ARBA00022737"/>
    </source>
</evidence>
<dbReference type="InterPro" id="IPR036383">
    <property type="entry name" value="TSP1_rpt_sf"/>
</dbReference>
<reference evidence="8" key="1">
    <citation type="journal article" date="2023" name="G3 (Bethesda)">
        <title>Whole genome assemblies of Zophobas morio and Tenebrio molitor.</title>
        <authorList>
            <person name="Kaur S."/>
            <person name="Stinson S.A."/>
            <person name="diCenzo G.C."/>
        </authorList>
    </citation>
    <scope>NUCLEOTIDE SEQUENCE</scope>
    <source>
        <strain evidence="8">QUZm001</strain>
    </source>
</reference>
<keyword evidence="3" id="KW-0732">Signal</keyword>
<evidence type="ECO:0000256" key="2">
    <source>
        <dbReference type="ARBA" id="ARBA00022525"/>
    </source>
</evidence>
<protein>
    <submittedName>
        <fullName evidence="8">Uncharacterized protein</fullName>
    </submittedName>
</protein>
<dbReference type="Pfam" id="PF00090">
    <property type="entry name" value="TSP_1"/>
    <property type="match status" value="2"/>
</dbReference>
<comment type="subcellular location">
    <subcellularLocation>
        <location evidence="1">Secreted</location>
    </subcellularLocation>
</comment>
<dbReference type="InterPro" id="IPR052065">
    <property type="entry name" value="Compl_asym_regulator"/>
</dbReference>
<dbReference type="Gene3D" id="2.20.100.10">
    <property type="entry name" value="Thrombospondin type-1 (TSP1) repeat"/>
    <property type="match status" value="2"/>
</dbReference>
<evidence type="ECO:0000256" key="5">
    <source>
        <dbReference type="ARBA" id="ARBA00023157"/>
    </source>
</evidence>
<keyword evidence="2" id="KW-0964">Secreted</keyword>
<keyword evidence="7" id="KW-0812">Transmembrane</keyword>
<gene>
    <name evidence="8" type="ORF">Zmor_008748</name>
</gene>
<dbReference type="SUPFAM" id="SSF82895">
    <property type="entry name" value="TSP-1 type 1 repeat"/>
    <property type="match status" value="2"/>
</dbReference>
<accession>A0AA38HIM0</accession>
<keyword evidence="9" id="KW-1185">Reference proteome</keyword>
<evidence type="ECO:0000313" key="9">
    <source>
        <dbReference type="Proteomes" id="UP001168821"/>
    </source>
</evidence>
<feature type="transmembrane region" description="Helical" evidence="7">
    <location>
        <begin position="130"/>
        <end position="153"/>
    </location>
</feature>
<evidence type="ECO:0000256" key="3">
    <source>
        <dbReference type="ARBA" id="ARBA00022729"/>
    </source>
</evidence>
<feature type="region of interest" description="Disordered" evidence="6">
    <location>
        <begin position="18"/>
        <end position="38"/>
    </location>
</feature>
<dbReference type="SMART" id="SM00209">
    <property type="entry name" value="TSP1"/>
    <property type="match status" value="2"/>
</dbReference>
<keyword evidence="5" id="KW-1015">Disulfide bond</keyword>
<keyword evidence="7" id="KW-1133">Transmembrane helix</keyword>
<evidence type="ECO:0000313" key="8">
    <source>
        <dbReference type="EMBL" id="KAJ3619176.1"/>
    </source>
</evidence>
<sequence length="191" mass="20993">SDWSDWGQCLFPVPCQEKSTQNRTRTVLGDKPPQQGEICDDSLKEPLEESEPCEVTCTKIDCHIYSDWSNWSQCKVLNPCQEKSTQERTRTVVGDKPPQQGEICDNSLKKDNETQGCTVNCKEVDDNKNLAIGLGVSGAAAAVAAAAGTAYWFKRKSNKGTSPFDEGMENGGASENPLYENHVFTKENPLA</sequence>
<feature type="region of interest" description="Disordered" evidence="6">
    <location>
        <begin position="157"/>
        <end position="191"/>
    </location>
</feature>
<comment type="caution">
    <text evidence="8">The sequence shown here is derived from an EMBL/GenBank/DDBJ whole genome shotgun (WGS) entry which is preliminary data.</text>
</comment>
<evidence type="ECO:0000256" key="1">
    <source>
        <dbReference type="ARBA" id="ARBA00004613"/>
    </source>
</evidence>
<keyword evidence="4" id="KW-0677">Repeat</keyword>
<dbReference type="PROSITE" id="PS50092">
    <property type="entry name" value="TSP1"/>
    <property type="match status" value="1"/>
</dbReference>
<dbReference type="PANTHER" id="PTHR22906:SF43">
    <property type="entry name" value="PROPERDIN"/>
    <property type="match status" value="1"/>
</dbReference>
<keyword evidence="7" id="KW-0472">Membrane</keyword>